<feature type="transmembrane region" description="Helical" evidence="1">
    <location>
        <begin position="405"/>
        <end position="426"/>
    </location>
</feature>
<sequence length="484" mass="56762">MRKTNLVNNLDIYRSHMSFILPLGYDISKKNELVEILNKNSYSFFQIDDSSRNMDIYGEKITVEGKELEQYFLPYIEGKLFPSTLKENGFHRYTKPILKSFNLKLRDKSMSFRIQSIDVILAPFGIAFMTIRVQLESQENELSNILDFMHHFRVVESKLKEEQGAIIVCPESGSRLTVSELLFERLSPFLRKFILHDDKLNGYFGSLPYFEDERMYASAFLFSKEGSPFTEDQLYRMGTLDGISPDGEKFISANNPDYIRRYLNGTLHDRWAPNTYTVVTEHAFITATNISPEDMSREVSQFMGTHYYNFLLHYFYKMMLLRFAYEYSEINWEKDDEYVKSLIKLITLFSSWYFFQEVSTRSEGKELTKMFRDSFNIDNLFDDVNNTLHELYKSQENEASNRMNMLLFFLTVFTVVSGIYGMNLVVEDWESPFTLNKIFTYTFLEWVSLITAVGGIGLSAYLIVTTFGKIAISKLRKNKMKYPM</sequence>
<keyword evidence="1" id="KW-0472">Membrane</keyword>
<dbReference type="AlphaFoldDB" id="A0A2X4WCS5"/>
<keyword evidence="1" id="KW-0812">Transmembrane</keyword>
<feature type="transmembrane region" description="Helical" evidence="1">
    <location>
        <begin position="446"/>
        <end position="472"/>
    </location>
</feature>
<dbReference type="KEGG" id="blen:NCTC4824_02946"/>
<dbReference type="STRING" id="1348624.GCA_001591545_01994"/>
<evidence type="ECO:0000313" key="2">
    <source>
        <dbReference type="EMBL" id="SQI60843.1"/>
    </source>
</evidence>
<evidence type="ECO:0000256" key="1">
    <source>
        <dbReference type="SAM" id="Phobius"/>
    </source>
</evidence>
<gene>
    <name evidence="2" type="ORF">NCTC4824_02946</name>
</gene>
<evidence type="ECO:0000313" key="3">
    <source>
        <dbReference type="Proteomes" id="UP000249134"/>
    </source>
</evidence>
<dbReference type="Proteomes" id="UP000249134">
    <property type="component" value="Chromosome 1"/>
</dbReference>
<dbReference type="EMBL" id="LS483476">
    <property type="protein sequence ID" value="SQI60843.1"/>
    <property type="molecule type" value="Genomic_DNA"/>
</dbReference>
<name>A0A2X4WCS5_LEDLE</name>
<proteinExistence type="predicted"/>
<reference evidence="2 3" key="1">
    <citation type="submission" date="2018-06" db="EMBL/GenBank/DDBJ databases">
        <authorList>
            <consortium name="Pathogen Informatics"/>
            <person name="Doyle S."/>
        </authorList>
    </citation>
    <scope>NUCLEOTIDE SEQUENCE [LARGE SCALE GENOMIC DNA]</scope>
    <source>
        <strain evidence="2 3">NCTC4824</strain>
    </source>
</reference>
<protein>
    <submittedName>
        <fullName evidence="2">Group-specific protein</fullName>
    </submittedName>
</protein>
<keyword evidence="1" id="KW-1133">Transmembrane helix</keyword>
<dbReference type="RefSeq" id="WP_066140451.1">
    <property type="nucleotide sequence ID" value="NZ_CBCSGM010000001.1"/>
</dbReference>
<accession>A0A2X4WCS5</accession>
<organism evidence="2 3">
    <name type="scientific">Lederbergia lenta</name>
    <name type="common">Bacillus lentus</name>
    <dbReference type="NCBI Taxonomy" id="1467"/>
    <lineage>
        <taxon>Bacteria</taxon>
        <taxon>Bacillati</taxon>
        <taxon>Bacillota</taxon>
        <taxon>Bacilli</taxon>
        <taxon>Bacillales</taxon>
        <taxon>Bacillaceae</taxon>
        <taxon>Lederbergia</taxon>
    </lineage>
</organism>
<keyword evidence="3" id="KW-1185">Reference proteome</keyword>